<accession>A0A3A1Y8F0</accession>
<organism evidence="1 2">
    <name type="scientific">Psittacicella hinzii</name>
    <dbReference type="NCBI Taxonomy" id="2028575"/>
    <lineage>
        <taxon>Bacteria</taxon>
        <taxon>Pseudomonadati</taxon>
        <taxon>Pseudomonadota</taxon>
        <taxon>Gammaproteobacteria</taxon>
        <taxon>Pasteurellales</taxon>
        <taxon>Psittacicellaceae</taxon>
        <taxon>Psittacicella</taxon>
    </lineage>
</organism>
<dbReference type="AlphaFoldDB" id="A0A3A1Y8F0"/>
<name>A0A3A1Y8F0_9GAMM</name>
<dbReference type="Proteomes" id="UP000265691">
    <property type="component" value="Unassembled WGS sequence"/>
</dbReference>
<keyword evidence="2" id="KW-1185">Reference proteome</keyword>
<evidence type="ECO:0000313" key="1">
    <source>
        <dbReference type="EMBL" id="RIY34472.1"/>
    </source>
</evidence>
<dbReference type="EMBL" id="NRHC01000002">
    <property type="protein sequence ID" value="RIY34472.1"/>
    <property type="molecule type" value="Genomic_DNA"/>
</dbReference>
<sequence length="187" mass="21430">MKIYKLAEKDYDGLINALDKLNRELTNPKMIRNKLIRIYNGDGVNSGKYHSPQKVVEKYPVGVRTVQCDVFIHEMLHHCKEVLKIGKETSAGIWELMKHIHSKKMAKPLSVLTDKEQIITKKVISLLAKVKKLIVANLPDVMLTATGIKVNFTDICFNPLKKPKDLYFVHFDFRGLSPVVFLDQSIR</sequence>
<evidence type="ECO:0000313" key="2">
    <source>
        <dbReference type="Proteomes" id="UP000265691"/>
    </source>
</evidence>
<gene>
    <name evidence="1" type="ORF">CKF54_00310</name>
</gene>
<protein>
    <submittedName>
        <fullName evidence="1">Uncharacterized protein</fullName>
    </submittedName>
</protein>
<dbReference type="RefSeq" id="WP_119524210.1">
    <property type="nucleotide sequence ID" value="NZ_NRHC01000002.1"/>
</dbReference>
<proteinExistence type="predicted"/>
<reference evidence="1 2" key="1">
    <citation type="submission" date="2017-08" db="EMBL/GenBank/DDBJ databases">
        <title>Reclassification of Bisgaard taxon 37 and 44.</title>
        <authorList>
            <person name="Christensen H."/>
        </authorList>
    </citation>
    <scope>NUCLEOTIDE SEQUENCE [LARGE SCALE GENOMIC DNA]</scope>
    <source>
        <strain evidence="1 2">B96_3</strain>
    </source>
</reference>
<comment type="caution">
    <text evidence="1">The sequence shown here is derived from an EMBL/GenBank/DDBJ whole genome shotgun (WGS) entry which is preliminary data.</text>
</comment>